<dbReference type="EMBL" id="CP113432">
    <property type="protein sequence ID" value="WAI51285.1"/>
    <property type="molecule type" value="Genomic_DNA"/>
</dbReference>
<evidence type="ECO:0000256" key="5">
    <source>
        <dbReference type="ARBA" id="ARBA00023136"/>
    </source>
</evidence>
<evidence type="ECO:0000256" key="2">
    <source>
        <dbReference type="ARBA" id="ARBA00022475"/>
    </source>
</evidence>
<keyword evidence="4 6" id="KW-1133">Transmembrane helix</keyword>
<dbReference type="Pfam" id="PF03706">
    <property type="entry name" value="LPG_synthase_TM"/>
    <property type="match status" value="1"/>
</dbReference>
<keyword evidence="3 6" id="KW-0812">Transmembrane</keyword>
<reference evidence="7" key="1">
    <citation type="submission" date="2022-11" db="EMBL/GenBank/DDBJ databases">
        <title>Pseudomonas triclosanedens sp. nov., a triclosan degrader isolated from activated sludge.</title>
        <authorList>
            <person name="Yin Y."/>
            <person name="Lu Z."/>
        </authorList>
    </citation>
    <scope>NUCLEOTIDE SEQUENCE</scope>
    <source>
        <strain evidence="7">ZM23</strain>
    </source>
</reference>
<evidence type="ECO:0000313" key="8">
    <source>
        <dbReference type="Proteomes" id="UP001163624"/>
    </source>
</evidence>
<dbReference type="Proteomes" id="UP001163624">
    <property type="component" value="Chromosome"/>
</dbReference>
<sequence>MKSTVRCYLGILLAVILGWLWLHKSSLADFVASERVAEFVGVMSLYLCSHIVRIFRLTLLTLDERDKVFPLMAAHTLTAFPSSFLPFKIGEVLRLTAFFQVYGGRRKAFAVWLAERFGDVLVIAAFILGLYVFNISIPPAMRIVFILFVLASVFGLLAIFAVAKVSVYLNRHLVLASHSARGLWLLRTSHSLRLLEQDIHRSLEGRLSGFLLLSLLVWALEILALALFINEFSIGEPNFATLFVSGLLSSLPGGGVGNTEAFGIYQSLALVALTLIFLGAVCFSVRFKLQRS</sequence>
<accession>A0ABY7A4Q8</accession>
<keyword evidence="5 6" id="KW-0472">Membrane</keyword>
<feature type="transmembrane region" description="Helical" evidence="6">
    <location>
        <begin position="68"/>
        <end position="89"/>
    </location>
</feature>
<dbReference type="RefSeq" id="WP_254471441.1">
    <property type="nucleotide sequence ID" value="NZ_CP113432.1"/>
</dbReference>
<organism evidence="7 8">
    <name type="scientific">Pseudomonas triclosanedens</name>
    <dbReference type="NCBI Taxonomy" id="2961893"/>
    <lineage>
        <taxon>Bacteria</taxon>
        <taxon>Pseudomonadati</taxon>
        <taxon>Pseudomonadota</taxon>
        <taxon>Gammaproteobacteria</taxon>
        <taxon>Pseudomonadales</taxon>
        <taxon>Pseudomonadaceae</taxon>
        <taxon>Pseudomonas</taxon>
    </lineage>
</organism>
<keyword evidence="2" id="KW-1003">Cell membrane</keyword>
<evidence type="ECO:0000256" key="3">
    <source>
        <dbReference type="ARBA" id="ARBA00022692"/>
    </source>
</evidence>
<feature type="transmembrane region" description="Helical" evidence="6">
    <location>
        <begin position="207"/>
        <end position="229"/>
    </location>
</feature>
<dbReference type="InterPro" id="IPR022791">
    <property type="entry name" value="L-PG_synthase/AglD"/>
</dbReference>
<feature type="transmembrane region" description="Helical" evidence="6">
    <location>
        <begin position="7"/>
        <end position="24"/>
    </location>
</feature>
<feature type="transmembrane region" description="Helical" evidence="6">
    <location>
        <begin position="109"/>
        <end position="131"/>
    </location>
</feature>
<evidence type="ECO:0000256" key="6">
    <source>
        <dbReference type="SAM" id="Phobius"/>
    </source>
</evidence>
<evidence type="ECO:0000256" key="4">
    <source>
        <dbReference type="ARBA" id="ARBA00022989"/>
    </source>
</evidence>
<name>A0ABY7A4Q8_9PSED</name>
<evidence type="ECO:0000256" key="1">
    <source>
        <dbReference type="ARBA" id="ARBA00004651"/>
    </source>
</evidence>
<proteinExistence type="predicted"/>
<feature type="transmembrane region" description="Helical" evidence="6">
    <location>
        <begin position="264"/>
        <end position="285"/>
    </location>
</feature>
<comment type="subcellular location">
    <subcellularLocation>
        <location evidence="1">Cell membrane</location>
        <topology evidence="1">Multi-pass membrane protein</topology>
    </subcellularLocation>
</comment>
<keyword evidence="8" id="KW-1185">Reference proteome</keyword>
<gene>
    <name evidence="7" type="ORF">OU419_08535</name>
</gene>
<evidence type="ECO:0000313" key="7">
    <source>
        <dbReference type="EMBL" id="WAI51285.1"/>
    </source>
</evidence>
<feature type="transmembrane region" description="Helical" evidence="6">
    <location>
        <begin position="143"/>
        <end position="163"/>
    </location>
</feature>
<protein>
    <submittedName>
        <fullName evidence="7">Lysylphosphatidylglycerol synthase domain-containing protein</fullName>
    </submittedName>
</protein>